<keyword evidence="4" id="KW-1185">Reference proteome</keyword>
<evidence type="ECO:0000313" key="4">
    <source>
        <dbReference type="Proteomes" id="UP000316030"/>
    </source>
</evidence>
<dbReference type="RefSeq" id="WP_142491428.1">
    <property type="nucleotide sequence ID" value="NZ_FXTO01000001.1"/>
</dbReference>
<feature type="transmembrane region" description="Helical" evidence="1">
    <location>
        <begin position="109"/>
        <end position="128"/>
    </location>
</feature>
<evidence type="ECO:0000259" key="2">
    <source>
        <dbReference type="Pfam" id="PF02517"/>
    </source>
</evidence>
<evidence type="ECO:0000313" key="3">
    <source>
        <dbReference type="EMBL" id="SMO33151.1"/>
    </source>
</evidence>
<feature type="transmembrane region" description="Helical" evidence="1">
    <location>
        <begin position="26"/>
        <end position="48"/>
    </location>
</feature>
<evidence type="ECO:0000256" key="1">
    <source>
        <dbReference type="SAM" id="Phobius"/>
    </source>
</evidence>
<keyword evidence="1" id="KW-0472">Membrane</keyword>
<gene>
    <name evidence="3" type="ORF">SAMN06265173_101110</name>
</gene>
<feature type="transmembrane region" description="Helical" evidence="1">
    <location>
        <begin position="227"/>
        <end position="245"/>
    </location>
</feature>
<keyword evidence="1" id="KW-0812">Transmembrane</keyword>
<dbReference type="GO" id="GO:0004175">
    <property type="term" value="F:endopeptidase activity"/>
    <property type="evidence" value="ECO:0007669"/>
    <property type="project" value="UniProtKB-ARBA"/>
</dbReference>
<feature type="transmembrane region" description="Helical" evidence="1">
    <location>
        <begin position="274"/>
        <end position="297"/>
    </location>
</feature>
<keyword evidence="1" id="KW-1133">Transmembrane helix</keyword>
<dbReference type="InterPro" id="IPR003675">
    <property type="entry name" value="Rce1/LyrA-like_dom"/>
</dbReference>
<reference evidence="3 4" key="1">
    <citation type="submission" date="2017-05" db="EMBL/GenBank/DDBJ databases">
        <authorList>
            <person name="Varghese N."/>
            <person name="Submissions S."/>
        </authorList>
    </citation>
    <scope>NUCLEOTIDE SEQUENCE [LARGE SCALE GENOMIC DNA]</scope>
    <source>
        <strain evidence="3 4">DSM 29506</strain>
    </source>
</reference>
<dbReference type="Proteomes" id="UP000316030">
    <property type="component" value="Unassembled WGS sequence"/>
</dbReference>
<accession>A0A521AED4</accession>
<proteinExistence type="predicted"/>
<sequence>MLNRLRYAPHDGYAAPARPTAELPRLVLGVILIEAMYATLLHLLDAALTPLPLDWTEGYYYGTTRLGLIAQLISFGLLAGAVILTARLLHQRGPHSLLGGGWGIPQLWITLKAVLGVFLLIELIPPYWNADGMEMNSPVTWLLLLPVSLFALLMQTGAEEIFYRGYIQQQLAARFRSPWIWMVGPNLLFAAAHFDDTQPLTDAMQYVIWAFCFGLATSDLTARTGSLGAAVGFHLANNVYAFLLFGDMDQPDSGLALLLFPAPETVLPDPTTPLFSLSFGVELVIVGLMWLAARVALRR</sequence>
<name>A0A521AED4_9RHOB</name>
<organism evidence="3 4">
    <name type="scientific">Thalassovita litoralis</name>
    <dbReference type="NCBI Taxonomy" id="1010611"/>
    <lineage>
        <taxon>Bacteria</taxon>
        <taxon>Pseudomonadati</taxon>
        <taxon>Pseudomonadota</taxon>
        <taxon>Alphaproteobacteria</taxon>
        <taxon>Rhodobacterales</taxon>
        <taxon>Roseobacteraceae</taxon>
        <taxon>Thalassovita</taxon>
    </lineage>
</organism>
<feature type="transmembrane region" description="Helical" evidence="1">
    <location>
        <begin position="140"/>
        <end position="158"/>
    </location>
</feature>
<dbReference type="AlphaFoldDB" id="A0A521AED4"/>
<dbReference type="Pfam" id="PF02517">
    <property type="entry name" value="Rce1-like"/>
    <property type="match status" value="1"/>
</dbReference>
<feature type="transmembrane region" description="Helical" evidence="1">
    <location>
        <begin position="68"/>
        <end position="89"/>
    </location>
</feature>
<dbReference type="OrthoDB" id="7171777at2"/>
<dbReference type="EMBL" id="FXTO01000001">
    <property type="protein sequence ID" value="SMO33151.1"/>
    <property type="molecule type" value="Genomic_DNA"/>
</dbReference>
<dbReference type="GO" id="GO:0080120">
    <property type="term" value="P:CAAX-box protein maturation"/>
    <property type="evidence" value="ECO:0007669"/>
    <property type="project" value="UniProtKB-ARBA"/>
</dbReference>
<feature type="domain" description="CAAX prenyl protease 2/Lysostaphin resistance protein A-like" evidence="2">
    <location>
        <begin position="143"/>
        <end position="239"/>
    </location>
</feature>
<protein>
    <recommendedName>
        <fullName evidence="2">CAAX prenyl protease 2/Lysostaphin resistance protein A-like domain-containing protein</fullName>
    </recommendedName>
</protein>